<evidence type="ECO:0000313" key="7">
    <source>
        <dbReference type="WBParaSite" id="PSAMB.scaffold745size42139.g8315.t1"/>
    </source>
</evidence>
<organism evidence="6 7">
    <name type="scientific">Plectus sambesii</name>
    <dbReference type="NCBI Taxonomy" id="2011161"/>
    <lineage>
        <taxon>Eukaryota</taxon>
        <taxon>Metazoa</taxon>
        <taxon>Ecdysozoa</taxon>
        <taxon>Nematoda</taxon>
        <taxon>Chromadorea</taxon>
        <taxon>Plectida</taxon>
        <taxon>Plectina</taxon>
        <taxon>Plectoidea</taxon>
        <taxon>Plectidae</taxon>
        <taxon>Plectus</taxon>
    </lineage>
</organism>
<evidence type="ECO:0000313" key="6">
    <source>
        <dbReference type="Proteomes" id="UP000887566"/>
    </source>
</evidence>
<evidence type="ECO:0000256" key="5">
    <source>
        <dbReference type="SAM" id="Phobius"/>
    </source>
</evidence>
<evidence type="ECO:0000256" key="1">
    <source>
        <dbReference type="ARBA" id="ARBA00004141"/>
    </source>
</evidence>
<reference evidence="7" key="1">
    <citation type="submission" date="2022-11" db="UniProtKB">
        <authorList>
            <consortium name="WormBaseParasite"/>
        </authorList>
    </citation>
    <scope>IDENTIFICATION</scope>
</reference>
<evidence type="ECO:0000256" key="3">
    <source>
        <dbReference type="ARBA" id="ARBA00022989"/>
    </source>
</evidence>
<dbReference type="Proteomes" id="UP000887566">
    <property type="component" value="Unplaced"/>
</dbReference>
<feature type="transmembrane region" description="Helical" evidence="5">
    <location>
        <begin position="379"/>
        <end position="397"/>
    </location>
</feature>
<keyword evidence="2 5" id="KW-0812">Transmembrane</keyword>
<proteinExistence type="predicted"/>
<keyword evidence="6" id="KW-1185">Reference proteome</keyword>
<name>A0A914XCT9_9BILA</name>
<feature type="transmembrane region" description="Helical" evidence="5">
    <location>
        <begin position="186"/>
        <end position="206"/>
    </location>
</feature>
<feature type="transmembrane region" description="Helical" evidence="5">
    <location>
        <begin position="356"/>
        <end position="373"/>
    </location>
</feature>
<dbReference type="InterPro" id="IPR002781">
    <property type="entry name" value="TM_pro_TauE-like"/>
</dbReference>
<sequence length="442" mass="48950">MVATNTVAPVVINGTTEVTLSVPELNRQSSRYEISTQTLGTKEKIFKFVKKYLCEGQKFAEKEDSEVSGGVAQKPDWFDTFGVKHRKLLAFLIPPIFMWIWWWAYAIAHNVFALYATRYSLPIVMAFGSFIGGMTCEGSGAVAFPIMTLFLHINPTIARDFAIMIQSCGMTSASFTILFMRVALEWHSIIFCSIGATVGIVIGMEYVDPLLSKEQKKMFFVSIWFAFACALFLLNTQKKRKTYFNIQMFTGWKAILLVATGFVGGILTSFAGTGVCICSFSVLTLVFNISEKIATQTSIILMAGNTLVAFFWRAKINGDISDEAWEYWKCTIPISVIVGPLGAFIGSYVHRQTLAWAVYVLELVALVGGFIIVKPSWTLTAICIAIIAGGFAFFFFLSKLGLYLLTTYPDHNLPTNSSNIRTQTSFANLRSTKIDAVDSAGS</sequence>
<feature type="transmembrane region" description="Helical" evidence="5">
    <location>
        <begin position="254"/>
        <end position="286"/>
    </location>
</feature>
<feature type="transmembrane region" description="Helical" evidence="5">
    <location>
        <begin position="88"/>
        <end position="107"/>
    </location>
</feature>
<protein>
    <submittedName>
        <fullName evidence="7">Uncharacterized protein</fullName>
    </submittedName>
</protein>
<evidence type="ECO:0000256" key="2">
    <source>
        <dbReference type="ARBA" id="ARBA00022692"/>
    </source>
</evidence>
<keyword evidence="3 5" id="KW-1133">Transmembrane helix</keyword>
<dbReference type="Pfam" id="PF01925">
    <property type="entry name" value="TauE"/>
    <property type="match status" value="1"/>
</dbReference>
<feature type="transmembrane region" description="Helical" evidence="5">
    <location>
        <begin position="119"/>
        <end position="149"/>
    </location>
</feature>
<dbReference type="PANTHER" id="PTHR31154:SF4">
    <property type="entry name" value="MEMBRANE TRANSPORTER PROTEIN"/>
    <property type="match status" value="1"/>
</dbReference>
<dbReference type="WBParaSite" id="PSAMB.scaffold745size42139.g8315.t1">
    <property type="protein sequence ID" value="PSAMB.scaffold745size42139.g8315.t1"/>
    <property type="gene ID" value="PSAMB.scaffold745size42139.g8315"/>
</dbReference>
<evidence type="ECO:0000256" key="4">
    <source>
        <dbReference type="ARBA" id="ARBA00023136"/>
    </source>
</evidence>
<comment type="subcellular location">
    <subcellularLocation>
        <location evidence="1">Membrane</location>
        <topology evidence="1">Multi-pass membrane protein</topology>
    </subcellularLocation>
</comment>
<feature type="transmembrane region" description="Helical" evidence="5">
    <location>
        <begin position="293"/>
        <end position="312"/>
    </location>
</feature>
<feature type="transmembrane region" description="Helical" evidence="5">
    <location>
        <begin position="332"/>
        <end position="349"/>
    </location>
</feature>
<dbReference type="PANTHER" id="PTHR31154">
    <property type="entry name" value="MEMBRANE TRANSPORTER PROTEIN"/>
    <property type="match status" value="1"/>
</dbReference>
<dbReference type="AlphaFoldDB" id="A0A914XCT9"/>
<feature type="transmembrane region" description="Helical" evidence="5">
    <location>
        <begin position="218"/>
        <end position="234"/>
    </location>
</feature>
<accession>A0A914XCT9</accession>
<dbReference type="GO" id="GO:0016020">
    <property type="term" value="C:membrane"/>
    <property type="evidence" value="ECO:0007669"/>
    <property type="project" value="UniProtKB-SubCell"/>
</dbReference>
<keyword evidence="4 5" id="KW-0472">Membrane</keyword>